<protein>
    <submittedName>
        <fullName evidence="1">Uncharacterized protein</fullName>
    </submittedName>
</protein>
<evidence type="ECO:0000313" key="2">
    <source>
        <dbReference type="Proteomes" id="UP000230709"/>
    </source>
</evidence>
<dbReference type="AlphaFoldDB" id="A0A2D2D0A0"/>
<dbReference type="RefSeq" id="WP_003614181.1">
    <property type="nucleotide sequence ID" value="NZ_ADVE02000001.1"/>
</dbReference>
<proteinExistence type="predicted"/>
<accession>A0A2D2D0A0</accession>
<dbReference type="KEGG" id="mtw:CQW49_11385"/>
<reference evidence="2" key="1">
    <citation type="submission" date="2017-10" db="EMBL/GenBank/DDBJ databases">
        <title>Completed PacBio SMRT sequence of Methylosinus trichosporium OB3b reveals presence of a third large plasmid.</title>
        <authorList>
            <person name="Charles T.C."/>
            <person name="Lynch M.D.J."/>
            <person name="Heil J.R."/>
            <person name="Cheng J."/>
        </authorList>
    </citation>
    <scope>NUCLEOTIDE SEQUENCE [LARGE SCALE GENOMIC DNA]</scope>
    <source>
        <strain evidence="2">OB3b</strain>
    </source>
</reference>
<gene>
    <name evidence="1" type="ORF">CQW49_11385</name>
</gene>
<evidence type="ECO:0000313" key="1">
    <source>
        <dbReference type="EMBL" id="ATQ68418.1"/>
    </source>
</evidence>
<dbReference type="Proteomes" id="UP000230709">
    <property type="component" value="Chromosome"/>
</dbReference>
<organism evidence="1 2">
    <name type="scientific">Methylosinus trichosporium (strain ATCC 35070 / NCIMB 11131 / UNIQEM 75 / OB3b)</name>
    <dbReference type="NCBI Taxonomy" id="595536"/>
    <lineage>
        <taxon>Bacteria</taxon>
        <taxon>Pseudomonadati</taxon>
        <taxon>Pseudomonadota</taxon>
        <taxon>Alphaproteobacteria</taxon>
        <taxon>Hyphomicrobiales</taxon>
        <taxon>Methylocystaceae</taxon>
        <taxon>Methylosinus</taxon>
    </lineage>
</organism>
<name>A0A2D2D0A0_METT3</name>
<dbReference type="STRING" id="595536.GCA_000178815_02889"/>
<keyword evidence="2" id="KW-1185">Reference proteome</keyword>
<dbReference type="EMBL" id="CP023737">
    <property type="protein sequence ID" value="ATQ68418.1"/>
    <property type="molecule type" value="Genomic_DNA"/>
</dbReference>
<sequence>MSWSASDEDISVYESGPARARPLGSLAASSMGLTASLVLVGAALFLGPVAPPQVDDLPTATIAPRPNAPVRAEAPAPVAPKAAFDLDVPELAKEKSVSVEPARQAGGRQESMSFGGFDAGRFFLRVDILQPAGAKLGNSDFFLDMARHAAEAGLAVVRISQPTPLAGRAGAFEAADIRLSQRQGDGPATERSCAAVRMIDSTLSIEIAGLACGAPGHPVDRRVATCLLDRLYYLPGGKNEALQKAFAKVDAPSCFAAPTTEANAAAARPAKKRGARH</sequence>